<evidence type="ECO:0000256" key="1">
    <source>
        <dbReference type="SAM" id="MobiDB-lite"/>
    </source>
</evidence>
<dbReference type="AlphaFoldDB" id="A0A0M3HQR5"/>
<proteinExistence type="predicted"/>
<feature type="region of interest" description="Disordered" evidence="1">
    <location>
        <begin position="1"/>
        <end position="20"/>
    </location>
</feature>
<sequence>MEPRSMQNQPGSVLGSEKCVDQTVSHSVYKRPIFMKKQVLLPTEACKSSTIDNGKEALASPEEPSVIEPPRYIGKSARIASQEGSGSQLLAQSGDNSAKCSKPDVALAEKESPVNEPGMSYATPVMKKVVPKFGRR</sequence>
<organism evidence="2 3">
    <name type="scientific">Ascaris lumbricoides</name>
    <name type="common">Giant roundworm</name>
    <dbReference type="NCBI Taxonomy" id="6252"/>
    <lineage>
        <taxon>Eukaryota</taxon>
        <taxon>Metazoa</taxon>
        <taxon>Ecdysozoa</taxon>
        <taxon>Nematoda</taxon>
        <taxon>Chromadorea</taxon>
        <taxon>Rhabditida</taxon>
        <taxon>Spirurina</taxon>
        <taxon>Ascaridomorpha</taxon>
        <taxon>Ascaridoidea</taxon>
        <taxon>Ascarididae</taxon>
        <taxon>Ascaris</taxon>
    </lineage>
</organism>
<evidence type="ECO:0000313" key="2">
    <source>
        <dbReference type="Proteomes" id="UP000036681"/>
    </source>
</evidence>
<keyword evidence="2" id="KW-1185">Reference proteome</keyword>
<feature type="region of interest" description="Disordered" evidence="1">
    <location>
        <begin position="78"/>
        <end position="121"/>
    </location>
</feature>
<protein>
    <submittedName>
        <fullName evidence="3">Uncharacterized protein</fullName>
    </submittedName>
</protein>
<evidence type="ECO:0000313" key="3">
    <source>
        <dbReference type="WBParaSite" id="ALUE_0000449101-mRNA-1"/>
    </source>
</evidence>
<name>A0A0M3HQR5_ASCLU</name>
<reference evidence="3" key="1">
    <citation type="submission" date="2017-02" db="UniProtKB">
        <authorList>
            <consortium name="WormBaseParasite"/>
        </authorList>
    </citation>
    <scope>IDENTIFICATION</scope>
</reference>
<dbReference type="WBParaSite" id="ALUE_0000449101-mRNA-1">
    <property type="protein sequence ID" value="ALUE_0000449101-mRNA-1"/>
    <property type="gene ID" value="ALUE_0000449101"/>
</dbReference>
<dbReference type="Proteomes" id="UP000036681">
    <property type="component" value="Unplaced"/>
</dbReference>
<feature type="compositionally biased region" description="Polar residues" evidence="1">
    <location>
        <begin position="1"/>
        <end position="11"/>
    </location>
</feature>
<accession>A0A0M3HQR5</accession>
<feature type="compositionally biased region" description="Polar residues" evidence="1">
    <location>
        <begin position="82"/>
        <end position="99"/>
    </location>
</feature>